<proteinExistence type="inferred from homology"/>
<keyword evidence="2 7" id="KW-0813">Transport</keyword>
<comment type="caution">
    <text evidence="9">The sequence shown here is derived from an EMBL/GenBank/DDBJ whole genome shotgun (WGS) entry which is preliminary data.</text>
</comment>
<keyword evidence="4 7" id="KW-0812">Transmembrane</keyword>
<evidence type="ECO:0000259" key="8">
    <source>
        <dbReference type="PROSITE" id="PS50928"/>
    </source>
</evidence>
<dbReference type="PANTHER" id="PTHR30151:SF0">
    <property type="entry name" value="ABC TRANSPORTER PERMEASE PROTEIN MJ0413-RELATED"/>
    <property type="match status" value="1"/>
</dbReference>
<dbReference type="Pfam" id="PF00528">
    <property type="entry name" value="BPD_transp_1"/>
    <property type="match status" value="1"/>
</dbReference>
<feature type="transmembrane region" description="Helical" evidence="7">
    <location>
        <begin position="219"/>
        <end position="237"/>
    </location>
</feature>
<evidence type="ECO:0000256" key="3">
    <source>
        <dbReference type="ARBA" id="ARBA00022475"/>
    </source>
</evidence>
<evidence type="ECO:0000256" key="6">
    <source>
        <dbReference type="ARBA" id="ARBA00023136"/>
    </source>
</evidence>
<gene>
    <name evidence="9" type="ORF">IED13_17315</name>
</gene>
<dbReference type="Gene3D" id="1.10.3720.10">
    <property type="entry name" value="MetI-like"/>
    <property type="match status" value="1"/>
</dbReference>
<feature type="transmembrane region" description="Helical" evidence="7">
    <location>
        <begin position="95"/>
        <end position="113"/>
    </location>
</feature>
<keyword evidence="6 7" id="KW-0472">Membrane</keyword>
<dbReference type="CDD" id="cd06261">
    <property type="entry name" value="TM_PBP2"/>
    <property type="match status" value="1"/>
</dbReference>
<dbReference type="GO" id="GO:0005886">
    <property type="term" value="C:plasma membrane"/>
    <property type="evidence" value="ECO:0007669"/>
    <property type="project" value="UniProtKB-SubCell"/>
</dbReference>
<keyword evidence="5 7" id="KW-1133">Transmembrane helix</keyword>
<comment type="subcellular location">
    <subcellularLocation>
        <location evidence="1 7">Cell membrane</location>
        <topology evidence="1 7">Multi-pass membrane protein</topology>
    </subcellularLocation>
</comment>
<evidence type="ECO:0000256" key="4">
    <source>
        <dbReference type="ARBA" id="ARBA00022692"/>
    </source>
</evidence>
<keyword evidence="3" id="KW-1003">Cell membrane</keyword>
<feature type="domain" description="ABC transmembrane type-1" evidence="8">
    <location>
        <begin position="57"/>
        <end position="237"/>
    </location>
</feature>
<evidence type="ECO:0000256" key="2">
    <source>
        <dbReference type="ARBA" id="ARBA00022448"/>
    </source>
</evidence>
<dbReference type="GO" id="GO:0055085">
    <property type="term" value="P:transmembrane transport"/>
    <property type="evidence" value="ECO:0007669"/>
    <property type="project" value="InterPro"/>
</dbReference>
<comment type="similarity">
    <text evidence="7">Belongs to the binding-protein-dependent transport system permease family.</text>
</comment>
<dbReference type="PROSITE" id="PS50928">
    <property type="entry name" value="ABC_TM1"/>
    <property type="match status" value="1"/>
</dbReference>
<dbReference type="SUPFAM" id="SSF161098">
    <property type="entry name" value="MetI-like"/>
    <property type="match status" value="1"/>
</dbReference>
<feature type="transmembrane region" description="Helical" evidence="7">
    <location>
        <begin position="119"/>
        <end position="136"/>
    </location>
</feature>
<dbReference type="EMBL" id="JACXWY010000011">
    <property type="protein sequence ID" value="MBD3847462.1"/>
    <property type="molecule type" value="Genomic_DNA"/>
</dbReference>
<keyword evidence="10" id="KW-1185">Reference proteome</keyword>
<evidence type="ECO:0000256" key="1">
    <source>
        <dbReference type="ARBA" id="ARBA00004651"/>
    </source>
</evidence>
<feature type="transmembrane region" description="Helical" evidence="7">
    <location>
        <begin position="183"/>
        <end position="207"/>
    </location>
</feature>
<evidence type="ECO:0000256" key="5">
    <source>
        <dbReference type="ARBA" id="ARBA00022989"/>
    </source>
</evidence>
<protein>
    <submittedName>
        <fullName evidence="9">ABC transporter permease subunit</fullName>
    </submittedName>
</protein>
<feature type="transmembrane region" description="Helical" evidence="7">
    <location>
        <begin position="55"/>
        <end position="83"/>
    </location>
</feature>
<dbReference type="Proteomes" id="UP000619295">
    <property type="component" value="Unassembled WGS sequence"/>
</dbReference>
<dbReference type="PANTHER" id="PTHR30151">
    <property type="entry name" value="ALKANE SULFONATE ABC TRANSPORTER-RELATED, MEMBRANE SUBUNIT"/>
    <property type="match status" value="1"/>
</dbReference>
<evidence type="ECO:0000313" key="9">
    <source>
        <dbReference type="EMBL" id="MBD3847462.1"/>
    </source>
</evidence>
<dbReference type="RefSeq" id="WP_191124886.1">
    <property type="nucleotide sequence ID" value="NZ_JACXWY010000011.1"/>
</dbReference>
<accession>A0A927EBJ6</accession>
<sequence length="247" mass="26778">MRLSGSWASLGLLVVATAALEALSRGGWVSTFVMPPPSETLAAIPGLFLHEGLGYATWVTFQTTLLATTLALLVGVPAGALLARHRRFGQAYEPWLEAAFSAPIILLYPLFLIFFGRSLVTIVVMGFVVGVIPVIIKTREGIVNLRPVFHNLALSLHMSDVQSLIKIILPAALPSIFVGLRLALIYAMINIVAVEFLVGLGGLGYLVADMYDRYDIPSMYSAIVFVVVLSSAFFLVIERSEAWLRSA</sequence>
<dbReference type="InterPro" id="IPR035906">
    <property type="entry name" value="MetI-like_sf"/>
</dbReference>
<dbReference type="InterPro" id="IPR000515">
    <property type="entry name" value="MetI-like"/>
</dbReference>
<organism evidence="9 10">
    <name type="scientific">Bosea spartocytisi</name>
    <dbReference type="NCBI Taxonomy" id="2773451"/>
    <lineage>
        <taxon>Bacteria</taxon>
        <taxon>Pseudomonadati</taxon>
        <taxon>Pseudomonadota</taxon>
        <taxon>Alphaproteobacteria</taxon>
        <taxon>Hyphomicrobiales</taxon>
        <taxon>Boseaceae</taxon>
        <taxon>Bosea</taxon>
    </lineage>
</organism>
<evidence type="ECO:0000256" key="7">
    <source>
        <dbReference type="RuleBase" id="RU363032"/>
    </source>
</evidence>
<dbReference type="AlphaFoldDB" id="A0A927EBJ6"/>
<name>A0A927EBJ6_9HYPH</name>
<evidence type="ECO:0000313" key="10">
    <source>
        <dbReference type="Proteomes" id="UP000619295"/>
    </source>
</evidence>
<reference evidence="9" key="1">
    <citation type="submission" date="2020-09" db="EMBL/GenBank/DDBJ databases">
        <title>Bosea spartocytisi sp. nov. a root nodule endophyte of Spartocytisus supranubius in the high mountain ecosystem fo the Teide National Park (Canary Islands, Spain).</title>
        <authorList>
            <person name="Pulido-Suarez L."/>
            <person name="Peix A."/>
            <person name="Igual J.M."/>
            <person name="Socas-Perez N."/>
            <person name="Velazquez E."/>
            <person name="Flores-Felix J.D."/>
            <person name="Leon-Barrios M."/>
        </authorList>
    </citation>
    <scope>NUCLEOTIDE SEQUENCE</scope>
    <source>
        <strain evidence="9">SSUT16</strain>
    </source>
</reference>